<dbReference type="PROSITE" id="PS51257">
    <property type="entry name" value="PROKAR_LIPOPROTEIN"/>
    <property type="match status" value="1"/>
</dbReference>
<dbReference type="OrthoDB" id="5573966at2"/>
<evidence type="ECO:0000313" key="3">
    <source>
        <dbReference type="EMBL" id="SEM14046.1"/>
    </source>
</evidence>
<sequence length="196" mass="20422">MKTLRKSLFLLLLLLSGCATVPTGPSVMVLPPPNKPFEQFQAEDAVCRQWAAQQIGLSPQEAVNQNVAAGAIVGTAVGAGLGAAIGSASGHAGTGAAIGAGSGLLVGTASGANAGRLYGYEAQRRYDIKYMQCMYAKGNQIPGVRTKIIQTVPLPPPPGYTSGPQSYPPGEWVTVPDQWVNGKWVPSHKAWAPLKQ</sequence>
<dbReference type="InterPro" id="IPR027367">
    <property type="entry name" value="Gly-zipper_YMGG"/>
</dbReference>
<reference evidence="3 4" key="1">
    <citation type="submission" date="2016-10" db="EMBL/GenBank/DDBJ databases">
        <authorList>
            <person name="de Groot N.N."/>
        </authorList>
    </citation>
    <scope>NUCLEOTIDE SEQUENCE [LARGE SCALE GENOMIC DNA]</scope>
    <source>
        <strain evidence="3 4">DSM 8423</strain>
    </source>
</reference>
<protein>
    <submittedName>
        <fullName evidence="3">Glycine-zipper containing OmpA-like membrane domain-containing protein</fullName>
    </submittedName>
</protein>
<keyword evidence="1" id="KW-0732">Signal</keyword>
<dbReference type="Pfam" id="PF13441">
    <property type="entry name" value="Gly-zipper_YMGG"/>
    <property type="match status" value="1"/>
</dbReference>
<gene>
    <name evidence="3" type="ORF">SAMN04489760_10532</name>
</gene>
<proteinExistence type="predicted"/>
<evidence type="ECO:0000313" key="4">
    <source>
        <dbReference type="Proteomes" id="UP000198744"/>
    </source>
</evidence>
<dbReference type="Proteomes" id="UP000198744">
    <property type="component" value="Unassembled WGS sequence"/>
</dbReference>
<dbReference type="AlphaFoldDB" id="A0A1H7VXQ8"/>
<feature type="domain" description="YMGG-like Gly-zipper" evidence="2">
    <location>
        <begin position="70"/>
        <end position="112"/>
    </location>
</feature>
<dbReference type="STRING" id="43775.SAMN04489760_10532"/>
<dbReference type="RefSeq" id="WP_093882572.1">
    <property type="nucleotide sequence ID" value="NZ_FOBS01000005.1"/>
</dbReference>
<keyword evidence="4" id="KW-1185">Reference proteome</keyword>
<evidence type="ECO:0000259" key="2">
    <source>
        <dbReference type="Pfam" id="PF13441"/>
    </source>
</evidence>
<feature type="signal peptide" evidence="1">
    <location>
        <begin position="1"/>
        <end position="21"/>
    </location>
</feature>
<dbReference type="EMBL" id="FOBS01000005">
    <property type="protein sequence ID" value="SEM14046.1"/>
    <property type="molecule type" value="Genomic_DNA"/>
</dbReference>
<evidence type="ECO:0000256" key="1">
    <source>
        <dbReference type="SAM" id="SignalP"/>
    </source>
</evidence>
<feature type="chain" id="PRO_5011708883" evidence="1">
    <location>
        <begin position="22"/>
        <end position="196"/>
    </location>
</feature>
<organism evidence="3 4">
    <name type="scientific">Syntrophus gentianae</name>
    <dbReference type="NCBI Taxonomy" id="43775"/>
    <lineage>
        <taxon>Bacteria</taxon>
        <taxon>Pseudomonadati</taxon>
        <taxon>Thermodesulfobacteriota</taxon>
        <taxon>Syntrophia</taxon>
        <taxon>Syntrophales</taxon>
        <taxon>Syntrophaceae</taxon>
        <taxon>Syntrophus</taxon>
    </lineage>
</organism>
<accession>A0A1H7VXQ8</accession>
<name>A0A1H7VXQ8_9BACT</name>